<dbReference type="Pfam" id="PF02775">
    <property type="entry name" value="TPP_enzyme_C"/>
    <property type="match status" value="1"/>
</dbReference>
<keyword evidence="4" id="KW-1133">Transmembrane helix</keyword>
<keyword evidence="7" id="KW-1185">Reference proteome</keyword>
<name>A0ABP8HIX3_9BURK</name>
<dbReference type="PANTHER" id="PTHR42818:SF1">
    <property type="entry name" value="SULFOPYRUVATE DECARBOXYLASE"/>
    <property type="match status" value="1"/>
</dbReference>
<keyword evidence="3" id="KW-0456">Lyase</keyword>
<keyword evidence="4" id="KW-0812">Transmembrane</keyword>
<dbReference type="RefSeq" id="WP_345251516.1">
    <property type="nucleotide sequence ID" value="NZ_BAABFO010000023.1"/>
</dbReference>
<dbReference type="PANTHER" id="PTHR42818">
    <property type="entry name" value="SULFOPYRUVATE DECARBOXYLASE SUBUNIT ALPHA"/>
    <property type="match status" value="1"/>
</dbReference>
<sequence length="207" mass="22028">MTTTKIDTGRAAAKVMNRSVLTRLLVEKLSDQAVIGGIGHSNFDLWAAGQRPQNFYMLGSMGLAAPIALGVAMAQPKRGVFALEGDGSLLMELGALGTVASVGARNLTIVVWDNESYQITGAQPTLTSRGVDLVAIARGAGLEQAYWAADETHFGELVDRALKQEGPLFIGVRADSKPPAGVTERDPAKIRNRFMEAIKPAVAEQRP</sequence>
<organism evidence="6 7">
    <name type="scientific">Pigmentiphaga soli</name>
    <dbReference type="NCBI Taxonomy" id="1007095"/>
    <lineage>
        <taxon>Bacteria</taxon>
        <taxon>Pseudomonadati</taxon>
        <taxon>Pseudomonadota</taxon>
        <taxon>Betaproteobacteria</taxon>
        <taxon>Burkholderiales</taxon>
        <taxon>Alcaligenaceae</taxon>
        <taxon>Pigmentiphaga</taxon>
    </lineage>
</organism>
<accession>A0ABP8HIX3</accession>
<dbReference type="NCBIfam" id="NF004813">
    <property type="entry name" value="PRK06163.1"/>
    <property type="match status" value="1"/>
</dbReference>
<dbReference type="Gene3D" id="3.40.50.970">
    <property type="match status" value="1"/>
</dbReference>
<feature type="transmembrane region" description="Helical" evidence="4">
    <location>
        <begin position="55"/>
        <end position="74"/>
    </location>
</feature>
<keyword evidence="4" id="KW-0472">Membrane</keyword>
<dbReference type="InterPro" id="IPR011766">
    <property type="entry name" value="TPP_enzyme_TPP-bd"/>
</dbReference>
<dbReference type="SUPFAM" id="SSF52518">
    <property type="entry name" value="Thiamin diphosphate-binding fold (THDP-binding)"/>
    <property type="match status" value="1"/>
</dbReference>
<evidence type="ECO:0000313" key="7">
    <source>
        <dbReference type="Proteomes" id="UP001501671"/>
    </source>
</evidence>
<evidence type="ECO:0000256" key="2">
    <source>
        <dbReference type="ARBA" id="ARBA00023052"/>
    </source>
</evidence>
<proteinExistence type="predicted"/>
<dbReference type="EMBL" id="BAABFO010000023">
    <property type="protein sequence ID" value="GAA4339826.1"/>
    <property type="molecule type" value="Genomic_DNA"/>
</dbReference>
<evidence type="ECO:0000256" key="3">
    <source>
        <dbReference type="ARBA" id="ARBA00023239"/>
    </source>
</evidence>
<evidence type="ECO:0000256" key="1">
    <source>
        <dbReference type="ARBA" id="ARBA00022793"/>
    </source>
</evidence>
<dbReference type="InterPro" id="IPR051818">
    <property type="entry name" value="TPP_dependent_decarboxylase"/>
</dbReference>
<evidence type="ECO:0000259" key="5">
    <source>
        <dbReference type="Pfam" id="PF02775"/>
    </source>
</evidence>
<reference evidence="7" key="1">
    <citation type="journal article" date="2019" name="Int. J. Syst. Evol. Microbiol.">
        <title>The Global Catalogue of Microorganisms (GCM) 10K type strain sequencing project: providing services to taxonomists for standard genome sequencing and annotation.</title>
        <authorList>
            <consortium name="The Broad Institute Genomics Platform"/>
            <consortium name="The Broad Institute Genome Sequencing Center for Infectious Disease"/>
            <person name="Wu L."/>
            <person name="Ma J."/>
        </authorList>
    </citation>
    <scope>NUCLEOTIDE SEQUENCE [LARGE SCALE GENOMIC DNA]</scope>
    <source>
        <strain evidence="7">JCM 17666</strain>
    </source>
</reference>
<keyword evidence="1" id="KW-0210">Decarboxylase</keyword>
<evidence type="ECO:0000256" key="4">
    <source>
        <dbReference type="SAM" id="Phobius"/>
    </source>
</evidence>
<dbReference type="Proteomes" id="UP001501671">
    <property type="component" value="Unassembled WGS sequence"/>
</dbReference>
<gene>
    <name evidence="6" type="ORF">GCM10023144_38510</name>
</gene>
<evidence type="ECO:0000313" key="6">
    <source>
        <dbReference type="EMBL" id="GAA4339826.1"/>
    </source>
</evidence>
<feature type="domain" description="Thiamine pyrophosphate enzyme TPP-binding" evidence="5">
    <location>
        <begin position="50"/>
        <end position="171"/>
    </location>
</feature>
<dbReference type="InterPro" id="IPR000399">
    <property type="entry name" value="TPP-bd_CS"/>
</dbReference>
<keyword evidence="2" id="KW-0786">Thiamine pyrophosphate</keyword>
<dbReference type="PROSITE" id="PS00187">
    <property type="entry name" value="TPP_ENZYMES"/>
    <property type="match status" value="1"/>
</dbReference>
<comment type="caution">
    <text evidence="6">The sequence shown here is derived from an EMBL/GenBank/DDBJ whole genome shotgun (WGS) entry which is preliminary data.</text>
</comment>
<protein>
    <submittedName>
        <fullName evidence="6">Thiamine pyrophosphate-dependent enzyme</fullName>
    </submittedName>
</protein>
<dbReference type="InterPro" id="IPR029061">
    <property type="entry name" value="THDP-binding"/>
</dbReference>